<name>A0A218Z0N0_9HELO</name>
<feature type="domain" description="Alpha/beta hydrolase fold-3" evidence="3">
    <location>
        <begin position="145"/>
        <end position="383"/>
    </location>
</feature>
<keyword evidence="2" id="KW-1133">Transmembrane helix</keyword>
<evidence type="ECO:0000256" key="1">
    <source>
        <dbReference type="ARBA" id="ARBA00022801"/>
    </source>
</evidence>
<dbReference type="PANTHER" id="PTHR48081">
    <property type="entry name" value="AB HYDROLASE SUPERFAMILY PROTEIN C4A8.06C"/>
    <property type="match status" value="1"/>
</dbReference>
<accession>A0A218Z0N0</accession>
<dbReference type="AlphaFoldDB" id="A0A218Z0N0"/>
<dbReference type="PANTHER" id="PTHR48081:SF2">
    <property type="entry name" value="ALPHA_BETA-HYDROLASE"/>
    <property type="match status" value="1"/>
</dbReference>
<evidence type="ECO:0000259" key="3">
    <source>
        <dbReference type="Pfam" id="PF07859"/>
    </source>
</evidence>
<keyword evidence="2" id="KW-0472">Membrane</keyword>
<organism evidence="4 5">
    <name type="scientific">Diplocarpon coronariae</name>
    <dbReference type="NCBI Taxonomy" id="2795749"/>
    <lineage>
        <taxon>Eukaryota</taxon>
        <taxon>Fungi</taxon>
        <taxon>Dikarya</taxon>
        <taxon>Ascomycota</taxon>
        <taxon>Pezizomycotina</taxon>
        <taxon>Leotiomycetes</taxon>
        <taxon>Helotiales</taxon>
        <taxon>Drepanopezizaceae</taxon>
        <taxon>Diplocarpon</taxon>
    </lineage>
</organism>
<dbReference type="Proteomes" id="UP000242519">
    <property type="component" value="Unassembled WGS sequence"/>
</dbReference>
<evidence type="ECO:0000256" key="2">
    <source>
        <dbReference type="SAM" id="Phobius"/>
    </source>
</evidence>
<protein>
    <recommendedName>
        <fullName evidence="3">Alpha/beta hydrolase fold-3 domain-containing protein</fullName>
    </recommendedName>
</protein>
<feature type="transmembrane region" description="Helical" evidence="2">
    <location>
        <begin position="12"/>
        <end position="32"/>
    </location>
</feature>
<dbReference type="Gene3D" id="3.40.50.1820">
    <property type="entry name" value="alpha/beta hydrolase"/>
    <property type="match status" value="1"/>
</dbReference>
<sequence length="430" mass="48186">MILGQISWLDCIVFLIFLAPQLLIHVGVFPTLVCGLKALPFILIRLPLTFIHDHFFQEKSRRPPLQQASWFEDVVIRCVRYAFANIPAEIGRVFFSKGAAGPFLRWRMLRHGYMRKPIHWEEVRRKDFQGLWIIKDKTKSPDVVVFYAHGGGFSMGTSYFYLEYLLAFVSLLSSSAKFSNPAILALEYTLVPQAPFPKQLHQAVAGYKYSLSKTHDPSRVVFSGDSAGGTLILSLLLHIGGTKAIINGKKKNHMRGDSGRDSFEGANDIQGVLPGLAVLISPWTTLISSLDKNTRSDYLDATTLHHYARQYVGSYGSPKDPAISPGNCKDVLWWQRASPSKGYFVIWGKEEVFAPEIRDWVTLLEDSNIDVGFIEEEGGIHAWPVTSLFLRSTKGERIRGLQMMVNFVGEKMNGAQAAMIGIDGQEMAKV</sequence>
<dbReference type="InParanoid" id="A0A218Z0N0"/>
<keyword evidence="2" id="KW-0812">Transmembrane</keyword>
<dbReference type="InterPro" id="IPR029058">
    <property type="entry name" value="AB_hydrolase_fold"/>
</dbReference>
<reference evidence="4 5" key="1">
    <citation type="submission" date="2017-04" db="EMBL/GenBank/DDBJ databases">
        <title>Draft genome sequence of Marssonina coronaria NL1: causal agent of apple blotch.</title>
        <authorList>
            <person name="Cheng Q."/>
        </authorList>
    </citation>
    <scope>NUCLEOTIDE SEQUENCE [LARGE SCALE GENOMIC DNA]</scope>
    <source>
        <strain evidence="4 5">NL1</strain>
    </source>
</reference>
<evidence type="ECO:0000313" key="4">
    <source>
        <dbReference type="EMBL" id="OWP01093.1"/>
    </source>
</evidence>
<dbReference type="SUPFAM" id="SSF53474">
    <property type="entry name" value="alpha/beta-Hydrolases"/>
    <property type="match status" value="1"/>
</dbReference>
<dbReference type="EMBL" id="MZNU01000291">
    <property type="protein sequence ID" value="OWP01093.1"/>
    <property type="molecule type" value="Genomic_DNA"/>
</dbReference>
<gene>
    <name evidence="4" type="ORF">B2J93_6543</name>
</gene>
<comment type="caution">
    <text evidence="4">The sequence shown here is derived from an EMBL/GenBank/DDBJ whole genome shotgun (WGS) entry which is preliminary data.</text>
</comment>
<dbReference type="OrthoDB" id="408631at2759"/>
<dbReference type="Pfam" id="PF07859">
    <property type="entry name" value="Abhydrolase_3"/>
    <property type="match status" value="1"/>
</dbReference>
<dbReference type="InterPro" id="IPR050300">
    <property type="entry name" value="GDXG_lipolytic_enzyme"/>
</dbReference>
<proteinExistence type="predicted"/>
<keyword evidence="1" id="KW-0378">Hydrolase</keyword>
<dbReference type="InterPro" id="IPR013094">
    <property type="entry name" value="AB_hydrolase_3"/>
</dbReference>
<dbReference type="GO" id="GO:0016787">
    <property type="term" value="F:hydrolase activity"/>
    <property type="evidence" value="ECO:0007669"/>
    <property type="project" value="UniProtKB-KW"/>
</dbReference>
<evidence type="ECO:0000313" key="5">
    <source>
        <dbReference type="Proteomes" id="UP000242519"/>
    </source>
</evidence>
<keyword evidence="5" id="KW-1185">Reference proteome</keyword>
<dbReference type="STRING" id="503106.A0A218Z0N0"/>